<dbReference type="InterPro" id="IPR006935">
    <property type="entry name" value="Helicase/UvrB_N"/>
</dbReference>
<dbReference type="GeneID" id="93424463"/>
<comment type="caution">
    <text evidence="2">The sequence shown here is derived from an EMBL/GenBank/DDBJ whole genome shotgun (WGS) entry which is preliminary data.</text>
</comment>
<name>A0A2V1ISQ6_9BACT</name>
<dbReference type="GO" id="GO:0004386">
    <property type="term" value="F:helicase activity"/>
    <property type="evidence" value="ECO:0007669"/>
    <property type="project" value="UniProtKB-KW"/>
</dbReference>
<dbReference type="AlphaFoldDB" id="A0A2V1ISQ6"/>
<dbReference type="Pfam" id="PF04851">
    <property type="entry name" value="ResIII"/>
    <property type="match status" value="1"/>
</dbReference>
<keyword evidence="2" id="KW-0378">Hydrolase</keyword>
<dbReference type="Proteomes" id="UP000244925">
    <property type="component" value="Unassembled WGS sequence"/>
</dbReference>
<evidence type="ECO:0000313" key="2">
    <source>
        <dbReference type="EMBL" id="PWB06077.1"/>
    </source>
</evidence>
<keyword evidence="2" id="KW-0347">Helicase</keyword>
<dbReference type="PROSITE" id="PS51192">
    <property type="entry name" value="HELICASE_ATP_BIND_1"/>
    <property type="match status" value="1"/>
</dbReference>
<accession>A0A2V1ISQ6</accession>
<dbReference type="RefSeq" id="WP_107036868.1">
    <property type="nucleotide sequence ID" value="NZ_CP098825.1"/>
</dbReference>
<keyword evidence="3" id="KW-1185">Reference proteome</keyword>
<dbReference type="Gene3D" id="3.40.50.300">
    <property type="entry name" value="P-loop containing nucleotide triphosphate hydrolases"/>
    <property type="match status" value="2"/>
</dbReference>
<feature type="domain" description="Helicase ATP-binding" evidence="1">
    <location>
        <begin position="30"/>
        <end position="211"/>
    </location>
</feature>
<dbReference type="SMART" id="SM00487">
    <property type="entry name" value="DEXDc"/>
    <property type="match status" value="1"/>
</dbReference>
<dbReference type="EMBL" id="PUBV01000036">
    <property type="protein sequence ID" value="PWB06077.1"/>
    <property type="molecule type" value="Genomic_DNA"/>
</dbReference>
<dbReference type="GO" id="GO:0005524">
    <property type="term" value="F:ATP binding"/>
    <property type="evidence" value="ECO:0007669"/>
    <property type="project" value="InterPro"/>
</dbReference>
<organism evidence="2 3">
    <name type="scientific">Paramuribaculum intestinale</name>
    <dbReference type="NCBI Taxonomy" id="2094151"/>
    <lineage>
        <taxon>Bacteria</taxon>
        <taxon>Pseudomonadati</taxon>
        <taxon>Bacteroidota</taxon>
        <taxon>Bacteroidia</taxon>
        <taxon>Bacteroidales</taxon>
        <taxon>Muribaculaceae</taxon>
        <taxon>Paramuribaculum</taxon>
    </lineage>
</organism>
<keyword evidence="2" id="KW-0067">ATP-binding</keyword>
<reference evidence="3" key="1">
    <citation type="submission" date="2018-02" db="EMBL/GenBank/DDBJ databases">
        <authorList>
            <person name="Clavel T."/>
            <person name="Strowig T."/>
        </authorList>
    </citation>
    <scope>NUCLEOTIDE SEQUENCE [LARGE SCALE GENOMIC DNA]</scope>
    <source>
        <strain evidence="3">DSM 100764</strain>
    </source>
</reference>
<keyword evidence="2" id="KW-0547">Nucleotide-binding</keyword>
<dbReference type="InterPro" id="IPR014001">
    <property type="entry name" value="Helicase_ATP-bd"/>
</dbReference>
<dbReference type="SUPFAM" id="SSF52540">
    <property type="entry name" value="P-loop containing nucleoside triphosphate hydrolases"/>
    <property type="match status" value="1"/>
</dbReference>
<dbReference type="InterPro" id="IPR027417">
    <property type="entry name" value="P-loop_NTPase"/>
</dbReference>
<proteinExistence type="predicted"/>
<dbReference type="GO" id="GO:0003677">
    <property type="term" value="F:DNA binding"/>
    <property type="evidence" value="ECO:0007669"/>
    <property type="project" value="InterPro"/>
</dbReference>
<dbReference type="GO" id="GO:0016787">
    <property type="term" value="F:hydrolase activity"/>
    <property type="evidence" value="ECO:0007669"/>
    <property type="project" value="InterPro"/>
</dbReference>
<sequence length="651" mass="73411">MFNLIEAQYNQNGASVNTNNMGMREMQQRAYEKYAQQYILLKAPPASGKSRALMFIALEKLKQGMVKKVIVAVPEKSIGKSFGTTALKANGFHSDWNPNPKYDLCAPGADASLTNILIRFLQDDSEDAKILICTHSTLRFAYAKIGNQSFNDVLLAIDEFHHVSAEADNKLGNLIRDIMANTNAHVLAMTGSYFRGDCTAVLSPLDEYKFRHGRVTYNYYEQLNGYQYLKSLGIGFHFYQEGYLNSIKDVLNLDEKTIIYIPNVNSAESTKEKLYEVDQLVDIIGTFDHVDENNIYHIITSTGKELKVADLVTPGSDRDKVQNYLRNMKNVDDIDIIIALGMAKEGFDWKYCQTTLTVGYRGSLTEIVQIIGRCTRDSENKTHAQFTNLIAEPDAEREQVTHCINDILKAISASLLMEEVVAPKYNFTPKTNEDGTNTDEPVINISGYRPIKSQAVKDIVDNDLVDLKARIYQNPNIQGAMMGAVPPETLTKHLIPKVIEELYSDLSRDEVKQLSDYIVVDSFLNAVRGTEKSSDPASESEESLNKKIIKFASLLNVADLNMDLIYSINPFNQAYEIISKQLDSKVFKAIQNTIRAMKIDITEEEALDNWPLINEFFSKFGREPNLDSIDPFEKRLAESLCFLKNLTQSTK</sequence>
<evidence type="ECO:0000259" key="1">
    <source>
        <dbReference type="PROSITE" id="PS51192"/>
    </source>
</evidence>
<evidence type="ECO:0000313" key="3">
    <source>
        <dbReference type="Proteomes" id="UP000244925"/>
    </source>
</evidence>
<protein>
    <submittedName>
        <fullName evidence="2">ATP-dependent helicase</fullName>
    </submittedName>
</protein>
<gene>
    <name evidence="2" type="ORF">C5O25_11445</name>
</gene>